<dbReference type="PANTHER" id="PTHR36505">
    <property type="entry name" value="BLR1072 PROTEIN"/>
    <property type="match status" value="1"/>
</dbReference>
<dbReference type="InterPro" id="IPR027275">
    <property type="entry name" value="PRC-brl_dom"/>
</dbReference>
<dbReference type="Pfam" id="PF05239">
    <property type="entry name" value="PRC"/>
    <property type="match status" value="1"/>
</dbReference>
<dbReference type="Proteomes" id="UP000199093">
    <property type="component" value="Unassembled WGS sequence"/>
</dbReference>
<name>A0A1G8THS4_9RHOB</name>
<accession>A0A1G8THS4</accession>
<feature type="signal peptide" evidence="1">
    <location>
        <begin position="1"/>
        <end position="20"/>
    </location>
</feature>
<evidence type="ECO:0000313" key="3">
    <source>
        <dbReference type="EMBL" id="SDJ41068.1"/>
    </source>
</evidence>
<gene>
    <name evidence="3" type="ORF">SAMN04487993_103015</name>
</gene>
<dbReference type="SUPFAM" id="SSF50346">
    <property type="entry name" value="PRC-barrel domain"/>
    <property type="match status" value="1"/>
</dbReference>
<reference evidence="3 4" key="1">
    <citation type="submission" date="2016-10" db="EMBL/GenBank/DDBJ databases">
        <authorList>
            <person name="de Groot N.N."/>
        </authorList>
    </citation>
    <scope>NUCLEOTIDE SEQUENCE [LARGE SCALE GENOMIC DNA]</scope>
    <source>
        <strain evidence="3 4">DSM 26424</strain>
    </source>
</reference>
<dbReference type="OrthoDB" id="6158291at2"/>
<keyword evidence="1" id="KW-0732">Signal</keyword>
<dbReference type="STRING" id="555512.SAMN04487993_103015"/>
<dbReference type="EMBL" id="FNEJ01000030">
    <property type="protein sequence ID" value="SDJ41068.1"/>
    <property type="molecule type" value="Genomic_DNA"/>
</dbReference>
<evidence type="ECO:0000259" key="2">
    <source>
        <dbReference type="Pfam" id="PF05239"/>
    </source>
</evidence>
<keyword evidence="4" id="KW-1185">Reference proteome</keyword>
<dbReference type="InterPro" id="IPR011033">
    <property type="entry name" value="PRC_barrel-like_sf"/>
</dbReference>
<proteinExistence type="predicted"/>
<dbReference type="PANTHER" id="PTHR36505:SF1">
    <property type="entry name" value="BLR1072 PROTEIN"/>
    <property type="match status" value="1"/>
</dbReference>
<feature type="domain" description="PRC-barrel" evidence="2">
    <location>
        <begin position="23"/>
        <end position="92"/>
    </location>
</feature>
<organism evidence="3 4">
    <name type="scientific">Salipiger marinus</name>
    <dbReference type="NCBI Taxonomy" id="555512"/>
    <lineage>
        <taxon>Bacteria</taxon>
        <taxon>Pseudomonadati</taxon>
        <taxon>Pseudomonadota</taxon>
        <taxon>Alphaproteobacteria</taxon>
        <taxon>Rhodobacterales</taxon>
        <taxon>Roseobacteraceae</taxon>
        <taxon>Salipiger</taxon>
    </lineage>
</organism>
<dbReference type="RefSeq" id="WP_089851612.1">
    <property type="nucleotide sequence ID" value="NZ_FNEJ01000030.1"/>
</dbReference>
<dbReference type="Gene3D" id="2.30.30.240">
    <property type="entry name" value="PRC-barrel domain"/>
    <property type="match status" value="1"/>
</dbReference>
<evidence type="ECO:0000313" key="4">
    <source>
        <dbReference type="Proteomes" id="UP000199093"/>
    </source>
</evidence>
<evidence type="ECO:0000256" key="1">
    <source>
        <dbReference type="SAM" id="SignalP"/>
    </source>
</evidence>
<sequence length="107" mass="11396">MRNITLPALSLILMAGAASAQTMETSSLHSIDDADVMGPDGNRIGEVEQILVDDSGTPVAAVVEAGGFLDIGDEDIVVPLEELTFEDGDFTTSMTEDELKNLPKWDD</sequence>
<feature type="chain" id="PRO_5011644010" evidence="1">
    <location>
        <begin position="21"/>
        <end position="107"/>
    </location>
</feature>
<protein>
    <submittedName>
        <fullName evidence="3">PRC-barrel domain-containing protein</fullName>
    </submittedName>
</protein>
<dbReference type="AlphaFoldDB" id="A0A1G8THS4"/>